<protein>
    <submittedName>
        <fullName evidence="2">Uncharacterized protein</fullName>
    </submittedName>
</protein>
<comment type="caution">
    <text evidence="2">The sequence shown here is derived from an EMBL/GenBank/DDBJ whole genome shotgun (WGS) entry which is preliminary data.</text>
</comment>
<keyword evidence="1" id="KW-0472">Membrane</keyword>
<feature type="transmembrane region" description="Helical" evidence="1">
    <location>
        <begin position="6"/>
        <end position="24"/>
    </location>
</feature>
<dbReference type="EMBL" id="JABCQN010000001">
    <property type="protein sequence ID" value="MBF0869708.1"/>
    <property type="molecule type" value="Genomic_DNA"/>
</dbReference>
<name>A0A9Q2FI24_GLUJA</name>
<evidence type="ECO:0000313" key="2">
    <source>
        <dbReference type="EMBL" id="MBF0869708.1"/>
    </source>
</evidence>
<evidence type="ECO:0000313" key="3">
    <source>
        <dbReference type="Proteomes" id="UP000661006"/>
    </source>
</evidence>
<dbReference type="Proteomes" id="UP000661006">
    <property type="component" value="Unassembled WGS sequence"/>
</dbReference>
<proteinExistence type="predicted"/>
<organism evidence="2 3">
    <name type="scientific">Gluconobacter japonicus</name>
    <dbReference type="NCBI Taxonomy" id="376620"/>
    <lineage>
        <taxon>Bacteria</taxon>
        <taxon>Pseudomonadati</taxon>
        <taxon>Pseudomonadota</taxon>
        <taxon>Alphaproteobacteria</taxon>
        <taxon>Acetobacterales</taxon>
        <taxon>Acetobacteraceae</taxon>
        <taxon>Gluconobacter</taxon>
    </lineage>
</organism>
<sequence length="76" mass="7870">MNTANLAIVGVMVLVAVASALGLYRAGGKSQKADTADQDVKDAESQVTQLRAMEQRGADAPQAVDELLDALNKGKA</sequence>
<keyword evidence="1" id="KW-1133">Transmembrane helix</keyword>
<reference evidence="2" key="2">
    <citation type="submission" date="2020-11" db="EMBL/GenBank/DDBJ databases">
        <title>Description of novel Gluconobacter species.</title>
        <authorList>
            <person name="Cleenwerck I."/>
            <person name="Cnockaert M."/>
            <person name="Borremans W."/>
            <person name="Wieme A.D."/>
            <person name="De Vuyst L."/>
            <person name="Vandamme P."/>
        </authorList>
    </citation>
    <scope>NUCLEOTIDE SEQUENCE</scope>
    <source>
        <strain evidence="2">R71697</strain>
    </source>
</reference>
<gene>
    <name evidence="2" type="ORF">HKD32_02385</name>
</gene>
<reference evidence="2" key="1">
    <citation type="submission" date="2020-04" db="EMBL/GenBank/DDBJ databases">
        <authorList>
            <person name="Sombolestani A."/>
        </authorList>
    </citation>
    <scope>NUCLEOTIDE SEQUENCE</scope>
    <source>
        <strain evidence="2">R71697</strain>
    </source>
</reference>
<dbReference type="AlphaFoldDB" id="A0A9Q2FI24"/>
<keyword evidence="1" id="KW-0812">Transmembrane</keyword>
<dbReference type="GeneID" id="81473528"/>
<accession>A0A9Q2FI24</accession>
<dbReference type="RefSeq" id="WP_194257427.1">
    <property type="nucleotide sequence ID" value="NZ_JABCQN010000001.1"/>
</dbReference>
<evidence type="ECO:0000256" key="1">
    <source>
        <dbReference type="SAM" id="Phobius"/>
    </source>
</evidence>